<dbReference type="GO" id="GO:0016829">
    <property type="term" value="F:lyase activity"/>
    <property type="evidence" value="ECO:0007669"/>
    <property type="project" value="InterPro"/>
</dbReference>
<dbReference type="PANTHER" id="PTHR16943:SF8">
    <property type="entry name" value="2-METHYLCITRATE DEHYDRATASE"/>
    <property type="match status" value="1"/>
</dbReference>
<proteinExistence type="inferred from homology"/>
<comment type="caution">
    <text evidence="4">The sequence shown here is derived from an EMBL/GenBank/DDBJ whole genome shotgun (WGS) entry which is preliminary data.</text>
</comment>
<evidence type="ECO:0000259" key="3">
    <source>
        <dbReference type="Pfam" id="PF19305"/>
    </source>
</evidence>
<comment type="similarity">
    <text evidence="1">Belongs to the PrpD family.</text>
</comment>
<dbReference type="RefSeq" id="WP_060239738.1">
    <property type="nucleotide sequence ID" value="NZ_LPJR01000006.1"/>
</dbReference>
<sequence length="479" mass="51297">MTSPTIVQQLADFAAGVDTARLPDIVVQECKRDILDSLGVALAGIDHPRGRIGVEMGRRIGGTAGDATIIGTGERTTVYGAAFANSELLNALDADSVLLPGHVSPYVLPGAFATAEVHGRSGKELIAAVAVSHEISYRFGAAMAGYRDTKDGKSANPASVVGYSSTVFGATASAGKLKRLSAAQLANALGLAAASAPVNAQRAWFTHAPTATIKYQLAGGLTNIALTAADMGELGHRGDLRILDDEVNGYASFIGTDRWTPELITADLGDAWRFPGFQMFKPYPHCRVMHAPLDLLIDIVTQHDLKPDEIDSITSYGEGWAYVLPCFTNREILEVHDAQFCFSHGLAVAAHRIPPGPRWQDPAVVFDPSVMALMNRVSLKTHPTYFQSISADISSRPSRVEVRARGQVFAGEKMFPKGTPSADPSTYMTTDELVGKFRTFVDGLLPAATIDRVVDSVLNLEQVDDFGTVIRQFVRSAGR</sequence>
<gene>
    <name evidence="4" type="ORF">WT56_07440</name>
</gene>
<dbReference type="Gene3D" id="1.10.4100.10">
    <property type="entry name" value="2-methylcitrate dehydratase PrpD"/>
    <property type="match status" value="1"/>
</dbReference>
<reference evidence="4 5" key="1">
    <citation type="submission" date="2015-11" db="EMBL/GenBank/DDBJ databases">
        <title>Expanding the genomic diversity of Burkholderia species for the development of highly accurate diagnostics.</title>
        <authorList>
            <person name="Sahl J."/>
            <person name="Keim P."/>
            <person name="Wagner D."/>
        </authorList>
    </citation>
    <scope>NUCLEOTIDE SEQUENCE [LARGE SCALE GENOMIC DNA]</scope>
    <source>
        <strain evidence="4 5">MSMB368WGS</strain>
    </source>
</reference>
<dbReference type="Pfam" id="PF03972">
    <property type="entry name" value="MmgE_PrpD_N"/>
    <property type="match status" value="1"/>
</dbReference>
<evidence type="ECO:0000256" key="1">
    <source>
        <dbReference type="ARBA" id="ARBA00006174"/>
    </source>
</evidence>
<dbReference type="SUPFAM" id="SSF103378">
    <property type="entry name" value="2-methylcitrate dehydratase PrpD"/>
    <property type="match status" value="1"/>
</dbReference>
<dbReference type="AlphaFoldDB" id="A0A132ELA0"/>
<dbReference type="InterPro" id="IPR042188">
    <property type="entry name" value="MmgE/PrpD_sf_2"/>
</dbReference>
<evidence type="ECO:0000313" key="4">
    <source>
        <dbReference type="EMBL" id="KWF36107.1"/>
    </source>
</evidence>
<name>A0A132ELA0_9BURK</name>
<organism evidence="4 5">
    <name type="scientific">Burkholderia pseudomultivorans</name>
    <dbReference type="NCBI Taxonomy" id="1207504"/>
    <lineage>
        <taxon>Bacteria</taxon>
        <taxon>Pseudomonadati</taxon>
        <taxon>Pseudomonadota</taxon>
        <taxon>Betaproteobacteria</taxon>
        <taxon>Burkholderiales</taxon>
        <taxon>Burkholderiaceae</taxon>
        <taxon>Burkholderia</taxon>
        <taxon>Burkholderia cepacia complex</taxon>
    </lineage>
</organism>
<dbReference type="InterPro" id="IPR045337">
    <property type="entry name" value="MmgE_PrpD_C"/>
</dbReference>
<protein>
    <submittedName>
        <fullName evidence="4">2-methylcitrate dehydratase</fullName>
    </submittedName>
</protein>
<dbReference type="EMBL" id="LPJR01000006">
    <property type="protein sequence ID" value="KWF36107.1"/>
    <property type="molecule type" value="Genomic_DNA"/>
</dbReference>
<dbReference type="PANTHER" id="PTHR16943">
    <property type="entry name" value="2-METHYLCITRATE DEHYDRATASE-RELATED"/>
    <property type="match status" value="1"/>
</dbReference>
<feature type="domain" description="MmgE/PrpD C-terminal" evidence="3">
    <location>
        <begin position="283"/>
        <end position="459"/>
    </location>
</feature>
<dbReference type="InterPro" id="IPR045336">
    <property type="entry name" value="MmgE_PrpD_N"/>
</dbReference>
<dbReference type="InterPro" id="IPR042183">
    <property type="entry name" value="MmgE/PrpD_sf_1"/>
</dbReference>
<evidence type="ECO:0000313" key="5">
    <source>
        <dbReference type="Proteomes" id="UP000062912"/>
    </source>
</evidence>
<evidence type="ECO:0000259" key="2">
    <source>
        <dbReference type="Pfam" id="PF03972"/>
    </source>
</evidence>
<dbReference type="Pfam" id="PF19305">
    <property type="entry name" value="MmgE_PrpD_C"/>
    <property type="match status" value="1"/>
</dbReference>
<dbReference type="OrthoDB" id="8873320at2"/>
<dbReference type="InterPro" id="IPR036148">
    <property type="entry name" value="MmgE/PrpD_sf"/>
</dbReference>
<feature type="domain" description="MmgE/PrpD N-terminal" evidence="2">
    <location>
        <begin position="8"/>
        <end position="260"/>
    </location>
</feature>
<dbReference type="Gene3D" id="3.30.1330.120">
    <property type="entry name" value="2-methylcitrate dehydratase PrpD"/>
    <property type="match status" value="1"/>
</dbReference>
<accession>A0A132ELA0</accession>
<dbReference type="InterPro" id="IPR005656">
    <property type="entry name" value="MmgE_PrpD"/>
</dbReference>
<dbReference type="Proteomes" id="UP000062912">
    <property type="component" value="Unassembled WGS sequence"/>
</dbReference>